<dbReference type="PANTHER" id="PTHR30154:SF34">
    <property type="entry name" value="TRANSCRIPTIONAL REGULATOR AZLB"/>
    <property type="match status" value="1"/>
</dbReference>
<dbReference type="GO" id="GO:0043200">
    <property type="term" value="P:response to amino acid"/>
    <property type="evidence" value="ECO:0007669"/>
    <property type="project" value="TreeGrafter"/>
</dbReference>
<dbReference type="SUPFAM" id="SSF46785">
    <property type="entry name" value="Winged helix' DNA-binding domain"/>
    <property type="match status" value="1"/>
</dbReference>
<proteinExistence type="predicted"/>
<dbReference type="InterPro" id="IPR036388">
    <property type="entry name" value="WH-like_DNA-bd_sf"/>
</dbReference>
<dbReference type="Pfam" id="PF01037">
    <property type="entry name" value="AsnC_trans_reg"/>
    <property type="match status" value="1"/>
</dbReference>
<dbReference type="KEGG" id="dfl:DFE_3122"/>
<dbReference type="InterPro" id="IPR011008">
    <property type="entry name" value="Dimeric_a/b-barrel"/>
</dbReference>
<keyword evidence="2" id="KW-0238">DNA-binding</keyword>
<dbReference type="AlphaFoldDB" id="A0A2Z6B328"/>
<dbReference type="InterPro" id="IPR036390">
    <property type="entry name" value="WH_DNA-bd_sf"/>
</dbReference>
<keyword evidence="1" id="KW-0805">Transcription regulation</keyword>
<accession>A0A2Z6B328</accession>
<dbReference type="Proteomes" id="UP000269883">
    <property type="component" value="Chromosome"/>
</dbReference>
<dbReference type="CDD" id="cd00090">
    <property type="entry name" value="HTH_ARSR"/>
    <property type="match status" value="1"/>
</dbReference>
<dbReference type="InterPro" id="IPR011991">
    <property type="entry name" value="ArsR-like_HTH"/>
</dbReference>
<dbReference type="Gene3D" id="1.10.10.10">
    <property type="entry name" value="Winged helix-like DNA-binding domain superfamily/Winged helix DNA-binding domain"/>
    <property type="match status" value="1"/>
</dbReference>
<dbReference type="SMART" id="SM00344">
    <property type="entry name" value="HTH_ASNC"/>
    <property type="match status" value="1"/>
</dbReference>
<dbReference type="RefSeq" id="WP_126380856.1">
    <property type="nucleotide sequence ID" value="NZ_AP017378.1"/>
</dbReference>
<dbReference type="GO" id="GO:0006355">
    <property type="term" value="P:regulation of DNA-templated transcription"/>
    <property type="evidence" value="ECO:0007669"/>
    <property type="project" value="UniProtKB-ARBA"/>
</dbReference>
<evidence type="ECO:0000256" key="3">
    <source>
        <dbReference type="ARBA" id="ARBA00023163"/>
    </source>
</evidence>
<dbReference type="GO" id="GO:0043565">
    <property type="term" value="F:sequence-specific DNA binding"/>
    <property type="evidence" value="ECO:0007669"/>
    <property type="project" value="InterPro"/>
</dbReference>
<evidence type="ECO:0000256" key="2">
    <source>
        <dbReference type="ARBA" id="ARBA00023125"/>
    </source>
</evidence>
<dbReference type="SUPFAM" id="SSF54909">
    <property type="entry name" value="Dimeric alpha+beta barrel"/>
    <property type="match status" value="1"/>
</dbReference>
<feature type="domain" description="HTH asnC-type" evidence="4">
    <location>
        <begin position="2"/>
        <end position="68"/>
    </location>
</feature>
<reference evidence="5 6" key="1">
    <citation type="journal article" date="2018" name="Sci. Adv.">
        <title>Multi-heme cytochromes provide a pathway for survival in energy-limited environments.</title>
        <authorList>
            <person name="Deng X."/>
            <person name="Dohmae N."/>
            <person name="Nealson K.H."/>
            <person name="Hashimoto K."/>
            <person name="Okamoto A."/>
        </authorList>
    </citation>
    <scope>NUCLEOTIDE SEQUENCE [LARGE SCALE GENOMIC DNA]</scope>
    <source>
        <strain evidence="5 6">IS5</strain>
    </source>
</reference>
<evidence type="ECO:0000313" key="5">
    <source>
        <dbReference type="EMBL" id="BBD09848.1"/>
    </source>
</evidence>
<dbReference type="PROSITE" id="PS50956">
    <property type="entry name" value="HTH_ASNC_2"/>
    <property type="match status" value="1"/>
</dbReference>
<dbReference type="PRINTS" id="PR00033">
    <property type="entry name" value="HTHASNC"/>
</dbReference>
<dbReference type="PANTHER" id="PTHR30154">
    <property type="entry name" value="LEUCINE-RESPONSIVE REGULATORY PROTEIN"/>
    <property type="match status" value="1"/>
</dbReference>
<dbReference type="InterPro" id="IPR019887">
    <property type="entry name" value="Tscrpt_reg_AsnC/Lrp_C"/>
</dbReference>
<evidence type="ECO:0000259" key="4">
    <source>
        <dbReference type="PROSITE" id="PS50956"/>
    </source>
</evidence>
<dbReference type="Gene3D" id="3.30.70.920">
    <property type="match status" value="1"/>
</dbReference>
<evidence type="ECO:0000256" key="1">
    <source>
        <dbReference type="ARBA" id="ARBA00023015"/>
    </source>
</evidence>
<keyword evidence="6" id="KW-1185">Reference proteome</keyword>
<dbReference type="GO" id="GO:0005829">
    <property type="term" value="C:cytosol"/>
    <property type="evidence" value="ECO:0007669"/>
    <property type="project" value="TreeGrafter"/>
</dbReference>
<dbReference type="Pfam" id="PF13412">
    <property type="entry name" value="HTH_24"/>
    <property type="match status" value="1"/>
</dbReference>
<sequence>MIDDIDVQILTILQENARTSNAEIARQVGKTASAVFERIKKLEKTGVVKGYTAVVDPAALECSVLAYVFLRLSPHRLARTVGAQLTEIAGIQEVIHMTGEECFLVKVRCKDTEALERIVMSINDIDTVSSTRTVIAFRAMRESLVIPVGG</sequence>
<keyword evidence="3" id="KW-0804">Transcription</keyword>
<organism evidence="5 6">
    <name type="scientific">Desulfovibrio ferrophilus</name>
    <dbReference type="NCBI Taxonomy" id="241368"/>
    <lineage>
        <taxon>Bacteria</taxon>
        <taxon>Pseudomonadati</taxon>
        <taxon>Thermodesulfobacteriota</taxon>
        <taxon>Desulfovibrionia</taxon>
        <taxon>Desulfovibrionales</taxon>
        <taxon>Desulfovibrionaceae</taxon>
        <taxon>Desulfovibrio</taxon>
    </lineage>
</organism>
<name>A0A2Z6B328_9BACT</name>
<dbReference type="OrthoDB" id="9800326at2"/>
<dbReference type="EMBL" id="AP017378">
    <property type="protein sequence ID" value="BBD09848.1"/>
    <property type="molecule type" value="Genomic_DNA"/>
</dbReference>
<gene>
    <name evidence="5" type="ORF">DFE_3122</name>
</gene>
<dbReference type="InterPro" id="IPR019888">
    <property type="entry name" value="Tscrpt_reg_AsnC-like"/>
</dbReference>
<protein>
    <submittedName>
        <fullName evidence="5">Transcriptional regulator</fullName>
    </submittedName>
</protein>
<evidence type="ECO:0000313" key="6">
    <source>
        <dbReference type="Proteomes" id="UP000269883"/>
    </source>
</evidence>
<dbReference type="InterPro" id="IPR000485">
    <property type="entry name" value="AsnC-type_HTH_dom"/>
</dbReference>